<keyword evidence="2" id="KW-1185">Reference proteome</keyword>
<evidence type="ECO:0000313" key="1">
    <source>
        <dbReference type="EMBL" id="MBN7813578.1"/>
    </source>
</evidence>
<dbReference type="RefSeq" id="WP_206580351.1">
    <property type="nucleotide sequence ID" value="NZ_JAFKCT010000016.1"/>
</dbReference>
<evidence type="ECO:0000313" key="2">
    <source>
        <dbReference type="Proteomes" id="UP000664317"/>
    </source>
</evidence>
<name>A0ABS3C8Z0_9BACT</name>
<dbReference type="Proteomes" id="UP000664317">
    <property type="component" value="Unassembled WGS sequence"/>
</dbReference>
<accession>A0ABS3C8Z0</accession>
<dbReference type="EMBL" id="JAFKCT010000016">
    <property type="protein sequence ID" value="MBN7813578.1"/>
    <property type="molecule type" value="Genomic_DNA"/>
</dbReference>
<comment type="caution">
    <text evidence="1">The sequence shown here is derived from an EMBL/GenBank/DDBJ whole genome shotgun (WGS) entry which is preliminary data.</text>
</comment>
<organism evidence="1 2">
    <name type="scientific">Algoriphagus oliviformis</name>
    <dbReference type="NCBI Taxonomy" id="2811231"/>
    <lineage>
        <taxon>Bacteria</taxon>
        <taxon>Pseudomonadati</taxon>
        <taxon>Bacteroidota</taxon>
        <taxon>Cytophagia</taxon>
        <taxon>Cytophagales</taxon>
        <taxon>Cyclobacteriaceae</taxon>
        <taxon>Algoriphagus</taxon>
    </lineage>
</organism>
<gene>
    <name evidence="1" type="ORF">J0A68_21665</name>
</gene>
<protein>
    <submittedName>
        <fullName evidence="1">Uncharacterized protein</fullName>
    </submittedName>
</protein>
<sequence>MRTSVSIIVLLIFFANCKSQISKVTSFTPQTKIENYGDTLRIETVRIDKTTLKKNYIDLKGVSDDGFDSSFEVVSRYFEKKPVTFRQDGYPFSVADFDFVLEKKSFLKRINKKIRSLEQSNAFPFEIDPYQELARIVAENENLDSLESFENDFFIAQLLSRGTLLIEARNGKIQPHSLLIELYTTPFSGGRKFYIKSSEGDTIPIFSFNEWMK</sequence>
<reference evidence="1 2" key="1">
    <citation type="submission" date="2021-03" db="EMBL/GenBank/DDBJ databases">
        <title>novel species isolated from a fishpond in China.</title>
        <authorList>
            <person name="Lu H."/>
            <person name="Cai Z."/>
        </authorList>
    </citation>
    <scope>NUCLEOTIDE SEQUENCE [LARGE SCALE GENOMIC DNA]</scope>
    <source>
        <strain evidence="1 2">H41</strain>
    </source>
</reference>
<proteinExistence type="predicted"/>